<dbReference type="SUPFAM" id="SSF53335">
    <property type="entry name" value="S-adenosyl-L-methionine-dependent methyltransferases"/>
    <property type="match status" value="1"/>
</dbReference>
<gene>
    <name evidence="4" type="ORF">T440DRAFT_68502</name>
</gene>
<dbReference type="Gene3D" id="3.40.50.150">
    <property type="entry name" value="Vaccinia Virus protein VP39"/>
    <property type="match status" value="1"/>
</dbReference>
<reference evidence="4" key="1">
    <citation type="submission" date="2020-01" db="EMBL/GenBank/DDBJ databases">
        <authorList>
            <consortium name="DOE Joint Genome Institute"/>
            <person name="Haridas S."/>
            <person name="Albert R."/>
            <person name="Binder M."/>
            <person name="Bloem J."/>
            <person name="Labutti K."/>
            <person name="Salamov A."/>
            <person name="Andreopoulos B."/>
            <person name="Baker S.E."/>
            <person name="Barry K."/>
            <person name="Bills G."/>
            <person name="Bluhm B.H."/>
            <person name="Cannon C."/>
            <person name="Castanera R."/>
            <person name="Culley D.E."/>
            <person name="Daum C."/>
            <person name="Ezra D."/>
            <person name="Gonzalez J.B."/>
            <person name="Henrissat B."/>
            <person name="Kuo A."/>
            <person name="Liang C."/>
            <person name="Lipzen A."/>
            <person name="Lutzoni F."/>
            <person name="Magnuson J."/>
            <person name="Mondo S."/>
            <person name="Nolan M."/>
            <person name="Ohm R."/>
            <person name="Pangilinan J."/>
            <person name="Park H.-J."/>
            <person name="Ramirez L."/>
            <person name="Alfaro M."/>
            <person name="Sun H."/>
            <person name="Tritt A."/>
            <person name="Yoshinaga Y."/>
            <person name="Zwiers L.-H."/>
            <person name="Turgeon B.G."/>
            <person name="Goodwin S.B."/>
            <person name="Spatafora J.W."/>
            <person name="Crous P.W."/>
            <person name="Grigoriev I.V."/>
        </authorList>
    </citation>
    <scope>NUCLEOTIDE SEQUENCE</scope>
    <source>
        <strain evidence="4">IPT5</strain>
    </source>
</reference>
<name>A0A6A7B9P3_9PLEO</name>
<evidence type="ECO:0000313" key="5">
    <source>
        <dbReference type="Proteomes" id="UP000799423"/>
    </source>
</evidence>
<evidence type="ECO:0000256" key="1">
    <source>
        <dbReference type="ARBA" id="ARBA00022603"/>
    </source>
</evidence>
<proteinExistence type="predicted"/>
<dbReference type="OrthoDB" id="406152at2759"/>
<evidence type="ECO:0000313" key="4">
    <source>
        <dbReference type="EMBL" id="KAF2851105.1"/>
    </source>
</evidence>
<dbReference type="GO" id="GO:0008757">
    <property type="term" value="F:S-adenosylmethionine-dependent methyltransferase activity"/>
    <property type="evidence" value="ECO:0007669"/>
    <property type="project" value="TreeGrafter"/>
</dbReference>
<protein>
    <submittedName>
        <fullName evidence="4">N(5)-glutamine methyltransferas-like protein MTQ2</fullName>
    </submittedName>
</protein>
<keyword evidence="1" id="KW-0489">Methyltransferase</keyword>
<dbReference type="Proteomes" id="UP000799423">
    <property type="component" value="Unassembled WGS sequence"/>
</dbReference>
<keyword evidence="3" id="KW-0949">S-adenosyl-L-methionine</keyword>
<evidence type="ECO:0000256" key="3">
    <source>
        <dbReference type="ARBA" id="ARBA00022691"/>
    </source>
</evidence>
<dbReference type="InterPro" id="IPR052190">
    <property type="entry name" value="Euk-Arch_PrmC-MTase"/>
</dbReference>
<dbReference type="PANTHER" id="PTHR45875:SF1">
    <property type="entry name" value="METHYLTRANSFERASE N6AMT1"/>
    <property type="match status" value="1"/>
</dbReference>
<organism evidence="4 5">
    <name type="scientific">Plenodomus tracheiphilus IPT5</name>
    <dbReference type="NCBI Taxonomy" id="1408161"/>
    <lineage>
        <taxon>Eukaryota</taxon>
        <taxon>Fungi</taxon>
        <taxon>Dikarya</taxon>
        <taxon>Ascomycota</taxon>
        <taxon>Pezizomycotina</taxon>
        <taxon>Dothideomycetes</taxon>
        <taxon>Pleosporomycetidae</taxon>
        <taxon>Pleosporales</taxon>
        <taxon>Pleosporineae</taxon>
        <taxon>Leptosphaeriaceae</taxon>
        <taxon>Plenodomus</taxon>
    </lineage>
</organism>
<dbReference type="AlphaFoldDB" id="A0A6A7B9P3"/>
<dbReference type="GO" id="GO:0032259">
    <property type="term" value="P:methylation"/>
    <property type="evidence" value="ECO:0007669"/>
    <property type="project" value="UniProtKB-KW"/>
</dbReference>
<sequence>MLPTPSTSHVCFDRVYEPAEDSYLLLDTLSSEAESTFLKERFSHASSPTPPLVLEVGVGSGVVLAFVAANARSILGRHDVLTLGTDINSFACTAASQTICNAISEQEDSRTIFLDVVNGDLATAIRSNSIDIFIFNPPYVPAELPDLSRHADYNSLADGATKTSFEQDSYLLELSYAGGEDGMMVTDRMLEQIPGILSQERGVGYVLLCAQNKPEVVKQRIRDWGSGWQAETVRSSGKKAGWEKLVIVRIWRNTA</sequence>
<dbReference type="FunFam" id="3.40.50.150:FF:000274">
    <property type="entry name" value="ERF1 methyltransferase catalytic subunit MTQ2"/>
    <property type="match status" value="1"/>
</dbReference>
<keyword evidence="5" id="KW-1185">Reference proteome</keyword>
<dbReference type="InterPro" id="IPR029063">
    <property type="entry name" value="SAM-dependent_MTases_sf"/>
</dbReference>
<keyword evidence="2" id="KW-0808">Transferase</keyword>
<accession>A0A6A7B9P3</accession>
<dbReference type="GO" id="GO:0035657">
    <property type="term" value="C:eRF1 methyltransferase complex"/>
    <property type="evidence" value="ECO:0007669"/>
    <property type="project" value="TreeGrafter"/>
</dbReference>
<dbReference type="GO" id="GO:0008276">
    <property type="term" value="F:protein methyltransferase activity"/>
    <property type="evidence" value="ECO:0007669"/>
    <property type="project" value="TreeGrafter"/>
</dbReference>
<dbReference type="EMBL" id="MU006303">
    <property type="protein sequence ID" value="KAF2851105.1"/>
    <property type="molecule type" value="Genomic_DNA"/>
</dbReference>
<evidence type="ECO:0000256" key="2">
    <source>
        <dbReference type="ARBA" id="ARBA00022679"/>
    </source>
</evidence>
<dbReference type="PANTHER" id="PTHR45875">
    <property type="entry name" value="METHYLTRANSFERASE N6AMT1"/>
    <property type="match status" value="1"/>
</dbReference>